<evidence type="ECO:0000313" key="9">
    <source>
        <dbReference type="Proteomes" id="UP000799049"/>
    </source>
</evidence>
<evidence type="ECO:0000256" key="3">
    <source>
        <dbReference type="ARBA" id="ARBA00023002"/>
    </source>
</evidence>
<keyword evidence="9" id="KW-1185">Reference proteome</keyword>
<evidence type="ECO:0000256" key="5">
    <source>
        <dbReference type="PIRSR" id="PIRSR601613-1"/>
    </source>
</evidence>
<dbReference type="AlphaFoldDB" id="A0A8K0AHE2"/>
<protein>
    <recommendedName>
        <fullName evidence="6">Amine oxidase</fullName>
        <ecNumber evidence="6">1.4.3.-</ecNumber>
    </recommendedName>
</protein>
<dbReference type="EMBL" id="VRVR01000029">
    <property type="protein sequence ID" value="KAF0852563.1"/>
    <property type="molecule type" value="Genomic_DNA"/>
</dbReference>
<evidence type="ECO:0000313" key="8">
    <source>
        <dbReference type="EMBL" id="KAF0852563.1"/>
    </source>
</evidence>
<comment type="cofactor">
    <cofactor evidence="1 6">
        <name>FAD</name>
        <dbReference type="ChEBI" id="CHEBI:57692"/>
    </cofactor>
</comment>
<keyword evidence="6" id="KW-0285">Flavoprotein</keyword>
<dbReference type="Proteomes" id="UP000799049">
    <property type="component" value="Unassembled WGS sequence"/>
</dbReference>
<evidence type="ECO:0000256" key="6">
    <source>
        <dbReference type="RuleBase" id="RU362067"/>
    </source>
</evidence>
<comment type="similarity">
    <text evidence="2 6">Belongs to the flavin monoamine oxidase family.</text>
</comment>
<dbReference type="Pfam" id="PF01593">
    <property type="entry name" value="Amino_oxidase"/>
    <property type="match status" value="1"/>
</dbReference>
<gene>
    <name evidence="8" type="ORF">ANDGO_03933</name>
</gene>
<dbReference type="EC" id="1.4.3.-" evidence="6"/>
<organism evidence="8 9">
    <name type="scientific">Andalucia godoyi</name>
    <name type="common">Flagellate</name>
    <dbReference type="NCBI Taxonomy" id="505711"/>
    <lineage>
        <taxon>Eukaryota</taxon>
        <taxon>Discoba</taxon>
        <taxon>Jakobida</taxon>
        <taxon>Andalucina</taxon>
        <taxon>Andaluciidae</taxon>
        <taxon>Andalucia</taxon>
    </lineage>
</organism>
<dbReference type="OrthoDB" id="5046242at2759"/>
<feature type="binding site" evidence="5">
    <location>
        <position position="409"/>
    </location>
    <ligand>
        <name>substrate</name>
    </ligand>
</feature>
<feature type="binding site" evidence="5">
    <location>
        <position position="493"/>
    </location>
    <ligand>
        <name>FAD</name>
        <dbReference type="ChEBI" id="CHEBI:57692"/>
    </ligand>
</feature>
<evidence type="ECO:0000259" key="7">
    <source>
        <dbReference type="Pfam" id="PF01593"/>
    </source>
</evidence>
<dbReference type="Gene3D" id="3.50.50.60">
    <property type="entry name" value="FAD/NAD(P)-binding domain"/>
    <property type="match status" value="1"/>
</dbReference>
<feature type="domain" description="Amine oxidase" evidence="7">
    <location>
        <begin position="14"/>
        <end position="516"/>
    </location>
</feature>
<comment type="catalytic activity">
    <reaction evidence="4">
        <text>a secondary aliphatic amine + O2 + H2O = a primary amine + an aldehyde + H2O2</text>
        <dbReference type="Rhea" id="RHEA:26414"/>
        <dbReference type="ChEBI" id="CHEBI:15377"/>
        <dbReference type="ChEBI" id="CHEBI:15379"/>
        <dbReference type="ChEBI" id="CHEBI:16240"/>
        <dbReference type="ChEBI" id="CHEBI:17478"/>
        <dbReference type="ChEBI" id="CHEBI:58855"/>
        <dbReference type="ChEBI" id="CHEBI:65296"/>
        <dbReference type="EC" id="1.4.3.4"/>
    </reaction>
</comment>
<evidence type="ECO:0000256" key="1">
    <source>
        <dbReference type="ARBA" id="ARBA00001974"/>
    </source>
</evidence>
<dbReference type="SUPFAM" id="SSF51905">
    <property type="entry name" value="FAD/NAD(P)-binding domain"/>
    <property type="match status" value="1"/>
</dbReference>
<comment type="caution">
    <text evidence="8">The sequence shown here is derived from an EMBL/GenBank/DDBJ whole genome shotgun (WGS) entry which is preliminary data.</text>
</comment>
<dbReference type="GO" id="GO:0097621">
    <property type="term" value="F:monoamine oxidase activity"/>
    <property type="evidence" value="ECO:0007669"/>
    <property type="project" value="UniProtKB-EC"/>
</dbReference>
<dbReference type="SUPFAM" id="SSF54373">
    <property type="entry name" value="FAD-linked reductases, C-terminal domain"/>
    <property type="match status" value="1"/>
</dbReference>
<dbReference type="InterPro" id="IPR036188">
    <property type="entry name" value="FAD/NAD-bd_sf"/>
</dbReference>
<dbReference type="InterPro" id="IPR002937">
    <property type="entry name" value="Amino_oxidase"/>
</dbReference>
<proteinExistence type="inferred from homology"/>
<dbReference type="InterPro" id="IPR050703">
    <property type="entry name" value="Flavin_MAO"/>
</dbReference>
<name>A0A8K0AHE2_ANDGO</name>
<feature type="binding site" evidence="5">
    <location>
        <position position="288"/>
    </location>
    <ligand>
        <name>FAD</name>
        <dbReference type="ChEBI" id="CHEBI:57692"/>
    </ligand>
</feature>
<sequence>MKVDADVIVVGAGLAGLSAAALLCDPSLNPNSDSVRSSLASAKPRVLVLEARDRVGGRTYSVPFALDRFGQPLAFPITVDLGGQWIGGSQNLMYSLLARFGIQTSPQPDEGTHILYTNGNRMPYVGNISSLNNSPNAHVKVIANSIKSLEKAVEELDAMAKNIDPARPQAHAEAEALDSISMDAWLAKKFPEDSVSSPSSNSNSSSKSDAATARSMLEWFVRAVFSTEPSAISLYFFLYFLRTAGGYAPLSDIRGGAQQDRILGGAQQISERLADIVGRQNVFLNCPVSQIKQYSELDITSAANVTGGGEAGIAEVTVEDGRKFRAKYVLVALPPALQHRISFFPALPMDRMQLALRSTSGCCIKTIVGYKTAWWLEKGLSAECISDQFPIFLTYDDTTPEGKPAIIGFCVGHQAVARFGAMSPQEREKMVIDFLANMFGEQARTYDLYVDKNWSDEVYSGGCYVSYLQPGALAAYGQALRRPFGKVHWAGTETAREWQGYMHGAVESGYRAAEEIAARLAQRSRL</sequence>
<evidence type="ECO:0000256" key="2">
    <source>
        <dbReference type="ARBA" id="ARBA00005995"/>
    </source>
</evidence>
<evidence type="ECO:0000256" key="4">
    <source>
        <dbReference type="ARBA" id="ARBA00048448"/>
    </source>
</evidence>
<keyword evidence="3 6" id="KW-0560">Oxidoreductase</keyword>
<accession>A0A8K0AHE2</accession>
<dbReference type="PRINTS" id="PR00757">
    <property type="entry name" value="AMINEOXDASEF"/>
</dbReference>
<reference evidence="8" key="1">
    <citation type="submission" date="2019-09" db="EMBL/GenBank/DDBJ databases">
        <title>The Mitochondrial Proteome of the Jakobid, Andalucia godoyi, a Protist With the Most Gene-Rich and Bacteria-Like Mitochondrial Genome.</title>
        <authorList>
            <person name="Gray M.W."/>
            <person name="Burger G."/>
            <person name="Derelle R."/>
            <person name="Klimes V."/>
            <person name="Leger M."/>
            <person name="Sarrasin M."/>
            <person name="Vlcek C."/>
            <person name="Roger A.J."/>
            <person name="Elias M."/>
            <person name="Lang B.F."/>
        </authorList>
    </citation>
    <scope>NUCLEOTIDE SEQUENCE</scope>
    <source>
        <strain evidence="8">And28</strain>
    </source>
</reference>
<dbReference type="InterPro" id="IPR001613">
    <property type="entry name" value="Flavin_amine_oxidase"/>
</dbReference>
<feature type="binding site" evidence="5">
    <location>
        <begin position="50"/>
        <end position="51"/>
    </location>
    <ligand>
        <name>FAD</name>
        <dbReference type="ChEBI" id="CHEBI:57692"/>
    </ligand>
</feature>
<dbReference type="PANTHER" id="PTHR43563:SF12">
    <property type="entry name" value="FLAVIN-CONTAINING MONOAMINE OXIDASE A-RELATED"/>
    <property type="match status" value="1"/>
</dbReference>
<dbReference type="PANTHER" id="PTHR43563">
    <property type="entry name" value="AMINE OXIDASE"/>
    <property type="match status" value="1"/>
</dbReference>
<keyword evidence="6" id="KW-0274">FAD</keyword>